<sequence>MSVEARPSLWRVPAVQRLVGVTLLGFVGFAATLAALPWWAVRGGATVAQAGLVTTAMLTATVLTQTVVPALVARVGSARSLALGLVALGAPSPLLLLSSDLLPLLAVNAVRGTGFAVLTVVGSTLTWTFAPPGRHGETAGIYGLAIGLSGVVVVPASVAVAQQVGFWPVALVATLPVLAVPSALRMARDEEARGAETRDERASDGPGVGDAGRSRGPRAPRQARAVLTVLVPSLVLLSVTLAGSGVVTFLPIERPDGLVAPAALLLFGATGAVSRWRAGALADRVGTRLLLPAAVVATALGVAGVGAGLLSGGPGMVLAAAALAGAGHGAVQNLTLVQAFARVEPADTPTASAVWNLCFDGGTAVGAVAVGAAAAALADPAAGDGASGIAAALLLCAVLVLVMAPVGLRTAPARPGAV</sequence>
<evidence type="ECO:0000256" key="5">
    <source>
        <dbReference type="SAM" id="MobiDB-lite"/>
    </source>
</evidence>
<feature type="domain" description="Major facilitator superfamily (MFS) profile" evidence="7">
    <location>
        <begin position="13"/>
        <end position="415"/>
    </location>
</feature>
<feature type="transmembrane region" description="Helical" evidence="6">
    <location>
        <begin position="389"/>
        <end position="408"/>
    </location>
</feature>
<keyword evidence="4 6" id="KW-0472">Membrane</keyword>
<dbReference type="PANTHER" id="PTHR23531:SF1">
    <property type="entry name" value="QUINOLENE RESISTANCE PROTEIN NORA"/>
    <property type="match status" value="1"/>
</dbReference>
<reference evidence="9" key="1">
    <citation type="journal article" date="2019" name="Int. J. Syst. Evol. Microbiol.">
        <title>The Global Catalogue of Microorganisms (GCM) 10K type strain sequencing project: providing services to taxonomists for standard genome sequencing and annotation.</title>
        <authorList>
            <consortium name="The Broad Institute Genomics Platform"/>
            <consortium name="The Broad Institute Genome Sequencing Center for Infectious Disease"/>
            <person name="Wu L."/>
            <person name="Ma J."/>
        </authorList>
    </citation>
    <scope>NUCLEOTIDE SEQUENCE [LARGE SCALE GENOMIC DNA]</scope>
    <source>
        <strain evidence="9">NCAIM B.02333</strain>
    </source>
</reference>
<evidence type="ECO:0000256" key="1">
    <source>
        <dbReference type="ARBA" id="ARBA00004651"/>
    </source>
</evidence>
<dbReference type="EMBL" id="JBHRWW010000010">
    <property type="protein sequence ID" value="MFC3689535.1"/>
    <property type="molecule type" value="Genomic_DNA"/>
</dbReference>
<keyword evidence="2 6" id="KW-0812">Transmembrane</keyword>
<dbReference type="PANTHER" id="PTHR23531">
    <property type="entry name" value="QUINOLENE RESISTANCE PROTEIN NORA"/>
    <property type="match status" value="1"/>
</dbReference>
<keyword evidence="3 6" id="KW-1133">Transmembrane helix</keyword>
<dbReference type="Gene3D" id="1.20.1250.20">
    <property type="entry name" value="MFS general substrate transporter like domains"/>
    <property type="match status" value="1"/>
</dbReference>
<comment type="caution">
    <text evidence="8">The sequence shown here is derived from an EMBL/GenBank/DDBJ whole genome shotgun (WGS) entry which is preliminary data.</text>
</comment>
<dbReference type="PROSITE" id="PS50850">
    <property type="entry name" value="MFS"/>
    <property type="match status" value="1"/>
</dbReference>
<feature type="transmembrane region" description="Helical" evidence="6">
    <location>
        <begin position="47"/>
        <end position="68"/>
    </location>
</feature>
<feature type="transmembrane region" description="Helical" evidence="6">
    <location>
        <begin position="109"/>
        <end position="129"/>
    </location>
</feature>
<dbReference type="Pfam" id="PF07690">
    <property type="entry name" value="MFS_1"/>
    <property type="match status" value="1"/>
</dbReference>
<feature type="transmembrane region" description="Helical" evidence="6">
    <location>
        <begin position="258"/>
        <end position="277"/>
    </location>
</feature>
<feature type="transmembrane region" description="Helical" evidence="6">
    <location>
        <begin position="166"/>
        <end position="184"/>
    </location>
</feature>
<evidence type="ECO:0000256" key="3">
    <source>
        <dbReference type="ARBA" id="ARBA00022989"/>
    </source>
</evidence>
<evidence type="ECO:0000313" key="9">
    <source>
        <dbReference type="Proteomes" id="UP001595685"/>
    </source>
</evidence>
<evidence type="ECO:0000256" key="2">
    <source>
        <dbReference type="ARBA" id="ARBA00022692"/>
    </source>
</evidence>
<keyword evidence="9" id="KW-1185">Reference proteome</keyword>
<dbReference type="RefSeq" id="WP_376985620.1">
    <property type="nucleotide sequence ID" value="NZ_JBHRWW010000010.1"/>
</dbReference>
<evidence type="ECO:0000259" key="7">
    <source>
        <dbReference type="PROSITE" id="PS50850"/>
    </source>
</evidence>
<feature type="transmembrane region" description="Helical" evidence="6">
    <location>
        <begin position="289"/>
        <end position="310"/>
    </location>
</feature>
<name>A0ABV7WIT3_9MICO</name>
<dbReference type="InterPro" id="IPR020846">
    <property type="entry name" value="MFS_dom"/>
</dbReference>
<evidence type="ECO:0000256" key="6">
    <source>
        <dbReference type="SAM" id="Phobius"/>
    </source>
</evidence>
<feature type="transmembrane region" description="Helical" evidence="6">
    <location>
        <begin position="353"/>
        <end position="377"/>
    </location>
</feature>
<evidence type="ECO:0000313" key="8">
    <source>
        <dbReference type="EMBL" id="MFC3689535.1"/>
    </source>
</evidence>
<comment type="subcellular location">
    <subcellularLocation>
        <location evidence="1">Cell membrane</location>
        <topology evidence="1">Multi-pass membrane protein</topology>
    </subcellularLocation>
</comment>
<feature type="compositionally biased region" description="Basic and acidic residues" evidence="5">
    <location>
        <begin position="190"/>
        <end position="203"/>
    </location>
</feature>
<dbReference type="InterPro" id="IPR052714">
    <property type="entry name" value="MFS_Exporter"/>
</dbReference>
<dbReference type="SUPFAM" id="SSF103473">
    <property type="entry name" value="MFS general substrate transporter"/>
    <property type="match status" value="1"/>
</dbReference>
<organism evidence="8 9">
    <name type="scientific">Aquipuribacter hungaricus</name>
    <dbReference type="NCBI Taxonomy" id="545624"/>
    <lineage>
        <taxon>Bacteria</taxon>
        <taxon>Bacillati</taxon>
        <taxon>Actinomycetota</taxon>
        <taxon>Actinomycetes</taxon>
        <taxon>Micrococcales</taxon>
        <taxon>Intrasporangiaceae</taxon>
        <taxon>Aquipuribacter</taxon>
    </lineage>
</organism>
<protein>
    <submittedName>
        <fullName evidence="8">MFS transporter</fullName>
    </submittedName>
</protein>
<dbReference type="InterPro" id="IPR011701">
    <property type="entry name" value="MFS"/>
</dbReference>
<feature type="transmembrane region" description="Helical" evidence="6">
    <location>
        <begin position="141"/>
        <end position="160"/>
    </location>
</feature>
<accession>A0ABV7WIT3</accession>
<evidence type="ECO:0000256" key="4">
    <source>
        <dbReference type="ARBA" id="ARBA00023136"/>
    </source>
</evidence>
<gene>
    <name evidence="8" type="ORF">ACFOLH_14380</name>
</gene>
<dbReference type="Proteomes" id="UP001595685">
    <property type="component" value="Unassembled WGS sequence"/>
</dbReference>
<feature type="region of interest" description="Disordered" evidence="5">
    <location>
        <begin position="190"/>
        <end position="219"/>
    </location>
</feature>
<feature type="transmembrane region" description="Helical" evidence="6">
    <location>
        <begin position="225"/>
        <end position="252"/>
    </location>
</feature>
<feature type="transmembrane region" description="Helical" evidence="6">
    <location>
        <begin position="80"/>
        <end position="97"/>
    </location>
</feature>
<proteinExistence type="predicted"/>
<feature type="transmembrane region" description="Helical" evidence="6">
    <location>
        <begin position="316"/>
        <end position="341"/>
    </location>
</feature>
<dbReference type="InterPro" id="IPR036259">
    <property type="entry name" value="MFS_trans_sf"/>
</dbReference>
<feature type="transmembrane region" description="Helical" evidence="6">
    <location>
        <begin position="21"/>
        <end position="41"/>
    </location>
</feature>